<dbReference type="Proteomes" id="UP000030742">
    <property type="component" value="Unassembled WGS sequence"/>
</dbReference>
<dbReference type="PANTHER" id="PTHR21534">
    <property type="entry name" value="KATANIN-INTERACTING PROTEIN"/>
    <property type="match status" value="1"/>
</dbReference>
<dbReference type="InterPro" id="IPR026704">
    <property type="entry name" value="KATNIP"/>
</dbReference>
<feature type="non-terminal residue" evidence="3">
    <location>
        <position position="1"/>
    </location>
</feature>
<evidence type="ECO:0000313" key="3">
    <source>
        <dbReference type="EMBL" id="ENN76462.1"/>
    </source>
</evidence>
<dbReference type="EMBL" id="KB632186">
    <property type="protein sequence ID" value="ERL89748.1"/>
    <property type="molecule type" value="Genomic_DNA"/>
</dbReference>
<feature type="region of interest" description="Disordered" evidence="1">
    <location>
        <begin position="152"/>
        <end position="185"/>
    </location>
</feature>
<dbReference type="OrthoDB" id="304622at2759"/>
<accession>N6UCT7</accession>
<sequence>MEIVIYSTWGDQYYCGLNGIKLYDDNGDLIVLEEQNVCAYPESVNVLPNVSDDPRTPEKLIEDDNENDSGCHSWLAPRIPKHLNRVYIVMDMPIAISYVKMWNYSKTSSRGVKDFGILIDDLLVYNGTLNQFCEEEDRCQLIFLNDAELQSEDDENYDSNSKTISVPSTTQMTKSSPDTEEADQSLRPMTCISPCFK</sequence>
<reference evidence="3 5" key="1">
    <citation type="journal article" date="2013" name="Genome Biol.">
        <title>Draft genome of the mountain pine beetle, Dendroctonus ponderosae Hopkins, a major forest pest.</title>
        <authorList>
            <person name="Keeling C.I."/>
            <person name="Yuen M.M."/>
            <person name="Liao N.Y."/>
            <person name="Docking T.R."/>
            <person name="Chan S.K."/>
            <person name="Taylor G.A."/>
            <person name="Palmquist D.L."/>
            <person name="Jackman S.D."/>
            <person name="Nguyen A."/>
            <person name="Li M."/>
            <person name="Henderson H."/>
            <person name="Janes J.K."/>
            <person name="Zhao Y."/>
            <person name="Pandoh P."/>
            <person name="Moore R."/>
            <person name="Sperling F.A."/>
            <person name="Huber D.P."/>
            <person name="Birol I."/>
            <person name="Jones S.J."/>
            <person name="Bohlmann J."/>
        </authorList>
    </citation>
    <scope>NUCLEOTIDE SEQUENCE</scope>
</reference>
<feature type="domain" description="KATNIP" evidence="2">
    <location>
        <begin position="2"/>
        <end position="131"/>
    </location>
</feature>
<proteinExistence type="predicted"/>
<dbReference type="Pfam" id="PF14652">
    <property type="entry name" value="DUF4457"/>
    <property type="match status" value="1"/>
</dbReference>
<evidence type="ECO:0000313" key="4">
    <source>
        <dbReference type="EMBL" id="ERL89748.1"/>
    </source>
</evidence>
<dbReference type="HOGENOM" id="CLU_1385469_0_0_1"/>
<gene>
    <name evidence="4" type="ORF">D910_07109</name>
    <name evidence="3" type="ORF">YQE_06916</name>
</gene>
<dbReference type="PANTHER" id="PTHR21534:SF0">
    <property type="entry name" value="KATANIN-INTERACTING PROTEIN"/>
    <property type="match status" value="1"/>
</dbReference>
<evidence type="ECO:0000256" key="1">
    <source>
        <dbReference type="SAM" id="MobiDB-lite"/>
    </source>
</evidence>
<dbReference type="EMBL" id="KB740975">
    <property type="protein sequence ID" value="ENN76462.1"/>
    <property type="molecule type" value="Genomic_DNA"/>
</dbReference>
<name>N6UCT7_DENPD</name>
<dbReference type="STRING" id="77166.N6UCT7"/>
<dbReference type="AlphaFoldDB" id="N6UCT7"/>
<organism evidence="3">
    <name type="scientific">Dendroctonus ponderosae</name>
    <name type="common">Mountain pine beetle</name>
    <dbReference type="NCBI Taxonomy" id="77166"/>
    <lineage>
        <taxon>Eukaryota</taxon>
        <taxon>Metazoa</taxon>
        <taxon>Ecdysozoa</taxon>
        <taxon>Arthropoda</taxon>
        <taxon>Hexapoda</taxon>
        <taxon>Insecta</taxon>
        <taxon>Pterygota</taxon>
        <taxon>Neoptera</taxon>
        <taxon>Endopterygota</taxon>
        <taxon>Coleoptera</taxon>
        <taxon>Polyphaga</taxon>
        <taxon>Cucujiformia</taxon>
        <taxon>Curculionidae</taxon>
        <taxon>Scolytinae</taxon>
        <taxon>Dendroctonus</taxon>
    </lineage>
</organism>
<evidence type="ECO:0000259" key="2">
    <source>
        <dbReference type="Pfam" id="PF14652"/>
    </source>
</evidence>
<dbReference type="InterPro" id="IPR027859">
    <property type="entry name" value="KATNIP_dom"/>
</dbReference>
<protein>
    <recommendedName>
        <fullName evidence="2">KATNIP domain-containing protein</fullName>
    </recommendedName>
</protein>
<feature type="compositionally biased region" description="Polar residues" evidence="1">
    <location>
        <begin position="158"/>
        <end position="176"/>
    </location>
</feature>
<evidence type="ECO:0000313" key="5">
    <source>
        <dbReference type="Proteomes" id="UP000030742"/>
    </source>
</evidence>